<dbReference type="EMBL" id="PRDS01000003">
    <property type="protein sequence ID" value="PPB81152.1"/>
    <property type="molecule type" value="Genomic_DNA"/>
</dbReference>
<protein>
    <submittedName>
        <fullName evidence="3">Lipocalin</fullName>
    </submittedName>
</protein>
<evidence type="ECO:0000256" key="1">
    <source>
        <dbReference type="SAM" id="SignalP"/>
    </source>
</evidence>
<dbReference type="Gene3D" id="2.40.128.20">
    <property type="match status" value="1"/>
</dbReference>
<organism evidence="3 4">
    <name type="scientific">Albidovulum inexpectatum</name>
    <dbReference type="NCBI Taxonomy" id="196587"/>
    <lineage>
        <taxon>Bacteria</taxon>
        <taxon>Pseudomonadati</taxon>
        <taxon>Pseudomonadota</taxon>
        <taxon>Alphaproteobacteria</taxon>
        <taxon>Rhodobacterales</taxon>
        <taxon>Paracoccaceae</taxon>
        <taxon>Albidovulum</taxon>
    </lineage>
</organism>
<name>A0A2S5JI70_9RHOB</name>
<dbReference type="AlphaFoldDB" id="A0A2S5JI70"/>
<dbReference type="InterPro" id="IPR012674">
    <property type="entry name" value="Calycin"/>
</dbReference>
<accession>A0A2S5JI70</accession>
<dbReference type="Pfam" id="PF08212">
    <property type="entry name" value="Lipocalin_2"/>
    <property type="match status" value="1"/>
</dbReference>
<sequence length="163" mass="17478">MRRLAIALALMLAACDTPPAEPAAGMSSSAVFDPSRFVDVWHIVAEIAPGPACGPRAETWTATASGQFRVTGTICGPTGARAFLANARMTGPGRMARTFPDGRSEDLWVLWVDADYRLAVIGTPSRAFARILARRPQPSGDLLQAAHDVLRFNGYDPAMLRNP</sequence>
<evidence type="ECO:0000259" key="2">
    <source>
        <dbReference type="Pfam" id="PF08212"/>
    </source>
</evidence>
<evidence type="ECO:0000313" key="3">
    <source>
        <dbReference type="EMBL" id="PPB81152.1"/>
    </source>
</evidence>
<dbReference type="RefSeq" id="WP_104069950.1">
    <property type="nucleotide sequence ID" value="NZ_PRDS01000003.1"/>
</dbReference>
<reference evidence="3 4" key="1">
    <citation type="submission" date="2018-01" db="EMBL/GenBank/DDBJ databases">
        <title>Genomic Encyclopedia of Archaeal and Bacterial Type Strains, Phase II (KMG-II): from individual species to whole genera.</title>
        <authorList>
            <person name="Goeker M."/>
        </authorList>
    </citation>
    <scope>NUCLEOTIDE SEQUENCE [LARGE SCALE GENOMIC DNA]</scope>
    <source>
        <strain evidence="3 4">DSM 12048</strain>
    </source>
</reference>
<evidence type="ECO:0000313" key="4">
    <source>
        <dbReference type="Proteomes" id="UP000239736"/>
    </source>
</evidence>
<dbReference type="OrthoDB" id="594739at2"/>
<feature type="chain" id="PRO_5015466361" evidence="1">
    <location>
        <begin position="23"/>
        <end position="163"/>
    </location>
</feature>
<keyword evidence="1" id="KW-0732">Signal</keyword>
<feature type="domain" description="Lipocalin/cytosolic fatty-acid binding" evidence="2">
    <location>
        <begin position="57"/>
        <end position="161"/>
    </location>
</feature>
<dbReference type="PROSITE" id="PS51257">
    <property type="entry name" value="PROKAR_LIPOPROTEIN"/>
    <property type="match status" value="1"/>
</dbReference>
<dbReference type="Proteomes" id="UP000239736">
    <property type="component" value="Unassembled WGS sequence"/>
</dbReference>
<feature type="signal peptide" evidence="1">
    <location>
        <begin position="1"/>
        <end position="22"/>
    </location>
</feature>
<dbReference type="InterPro" id="IPR000566">
    <property type="entry name" value="Lipocln_cytosolic_FA-bd_dom"/>
</dbReference>
<dbReference type="SUPFAM" id="SSF50814">
    <property type="entry name" value="Lipocalins"/>
    <property type="match status" value="1"/>
</dbReference>
<proteinExistence type="predicted"/>
<gene>
    <name evidence="3" type="ORF">LV82_01194</name>
</gene>
<comment type="caution">
    <text evidence="3">The sequence shown here is derived from an EMBL/GenBank/DDBJ whole genome shotgun (WGS) entry which is preliminary data.</text>
</comment>
<keyword evidence="4" id="KW-1185">Reference proteome</keyword>